<accession>A0ABU3B7Z5</accession>
<organism evidence="1 2">
    <name type="scientific">Spectribacter acetivorans</name>
    <dbReference type="NCBI Taxonomy" id="3075603"/>
    <lineage>
        <taxon>Bacteria</taxon>
        <taxon>Pseudomonadati</taxon>
        <taxon>Pseudomonadota</taxon>
        <taxon>Gammaproteobacteria</taxon>
        <taxon>Salinisphaerales</taxon>
        <taxon>Salinisphaeraceae</taxon>
        <taxon>Spectribacter</taxon>
    </lineage>
</organism>
<gene>
    <name evidence="1" type="ORF">RM531_08905</name>
</gene>
<sequence>MNTPHPLQQAFPSLMRVLVEKYQALPQWAAIETGYGEQADLPILLDILSKLHHLDEVKEFQNTFADRISSAWLQVEQQKIQDVVEEADHPDPIEAISAAVMEHLAMCPKPWAAVKDQPISFLENEITTVVNDLYGDEFQASVLSVSPLDEHNLSPVDITFRILPSLGDLPDIE</sequence>
<evidence type="ECO:0000313" key="1">
    <source>
        <dbReference type="EMBL" id="MDT0618597.1"/>
    </source>
</evidence>
<name>A0ABU3B7Z5_9GAMM</name>
<keyword evidence="2" id="KW-1185">Reference proteome</keyword>
<dbReference type="RefSeq" id="WP_311658744.1">
    <property type="nucleotide sequence ID" value="NZ_JAVRHY010000006.1"/>
</dbReference>
<dbReference type="EMBL" id="JAVRHY010000006">
    <property type="protein sequence ID" value="MDT0618597.1"/>
    <property type="molecule type" value="Genomic_DNA"/>
</dbReference>
<protein>
    <submittedName>
        <fullName evidence="1">Uncharacterized protein</fullName>
    </submittedName>
</protein>
<dbReference type="Proteomes" id="UP001259982">
    <property type="component" value="Unassembled WGS sequence"/>
</dbReference>
<comment type="caution">
    <text evidence="1">The sequence shown here is derived from an EMBL/GenBank/DDBJ whole genome shotgun (WGS) entry which is preliminary data.</text>
</comment>
<proteinExistence type="predicted"/>
<evidence type="ECO:0000313" key="2">
    <source>
        <dbReference type="Proteomes" id="UP001259982"/>
    </source>
</evidence>
<reference evidence="1 2" key="1">
    <citation type="submission" date="2023-09" db="EMBL/GenBank/DDBJ databases">
        <authorList>
            <person name="Rey-Velasco X."/>
        </authorList>
    </citation>
    <scope>NUCLEOTIDE SEQUENCE [LARGE SCALE GENOMIC DNA]</scope>
    <source>
        <strain evidence="1 2">P385</strain>
    </source>
</reference>